<evidence type="ECO:0000313" key="2">
    <source>
        <dbReference type="Proteomes" id="UP000244773"/>
    </source>
</evidence>
<reference evidence="1" key="1">
    <citation type="journal article" date="2018" name="Virology">
        <title>A giant virus infecting green algae encodes key fermentation genes.</title>
        <authorList>
            <person name="Schvarcz C.R."/>
            <person name="Steward G.F."/>
        </authorList>
    </citation>
    <scope>NUCLEOTIDE SEQUENCE [LARGE SCALE GENOMIC DNA]</scope>
</reference>
<dbReference type="Proteomes" id="UP000244773">
    <property type="component" value="Segment"/>
</dbReference>
<keyword evidence="2" id="KW-1185">Reference proteome</keyword>
<proteinExistence type="predicted"/>
<organism evidence="1">
    <name type="scientific">Tetraselmis virus 1</name>
    <dbReference type="NCBI Taxonomy" id="2060617"/>
    <lineage>
        <taxon>Viruses</taxon>
        <taxon>Varidnaviria</taxon>
        <taxon>Bamfordvirae</taxon>
        <taxon>Nucleocytoviricota</taxon>
        <taxon>Megaviricetes</taxon>
        <taxon>Imitervirales</taxon>
        <taxon>Allomimiviridae</taxon>
        <taxon>Oceanusvirus</taxon>
        <taxon>Oceanusvirus kaneohense</taxon>
    </lineage>
</organism>
<sequence>MSEEYTCDSCGYRTPRKSAFVKHQNRKIPCDKTVTSNPDVDEDNIETIEDAPIVEAPLKPLSAENDNTLQIEDVSEEDIVKVFSDEDEDDPSAHPLSTRANRIHYSEKPIVGIHDYTAHLRAGNKTQRKSTPNHKKFAKKVKKVTGYANKGAKQHAKYKNKTRKSFNITMVKRRSQTVKNN</sequence>
<gene>
    <name evidence="1" type="ORF">TetV_365</name>
</gene>
<protein>
    <recommendedName>
        <fullName evidence="3">C2H2-type domain-containing protein</fullName>
    </recommendedName>
</protein>
<dbReference type="EMBL" id="KY322437">
    <property type="protein sequence ID" value="AUF82457.1"/>
    <property type="molecule type" value="Genomic_DNA"/>
</dbReference>
<evidence type="ECO:0008006" key="3">
    <source>
        <dbReference type="Google" id="ProtNLM"/>
    </source>
</evidence>
<name>A0A2P0VNH3_9VIRU</name>
<accession>A0A2P0VNH3</accession>
<evidence type="ECO:0000313" key="1">
    <source>
        <dbReference type="EMBL" id="AUF82457.1"/>
    </source>
</evidence>